<proteinExistence type="predicted"/>
<keyword evidence="3" id="KW-1185">Reference proteome</keyword>
<gene>
    <name evidence="2" type="ORF">CSHISOI_11479</name>
</gene>
<feature type="compositionally biased region" description="Acidic residues" evidence="1">
    <location>
        <begin position="249"/>
        <end position="261"/>
    </location>
</feature>
<feature type="compositionally biased region" description="Low complexity" evidence="1">
    <location>
        <begin position="289"/>
        <end position="303"/>
    </location>
</feature>
<dbReference type="EMBL" id="PUHP01003197">
    <property type="protein sequence ID" value="TQN63940.1"/>
    <property type="molecule type" value="Genomic_DNA"/>
</dbReference>
<evidence type="ECO:0000313" key="2">
    <source>
        <dbReference type="EMBL" id="TQN63940.1"/>
    </source>
</evidence>
<protein>
    <submittedName>
        <fullName evidence="2">Uncharacterized protein</fullName>
    </submittedName>
</protein>
<comment type="caution">
    <text evidence="2">The sequence shown here is derived from an EMBL/GenBank/DDBJ whole genome shotgun (WGS) entry which is preliminary data.</text>
</comment>
<evidence type="ECO:0000313" key="3">
    <source>
        <dbReference type="Proteomes" id="UP000326340"/>
    </source>
</evidence>
<sequence>MSANNRVRVEAENDVASSLAQLRQAQALHAQQQLGPDAVPAIWSALRRQFWRHAVRRYLAAGPVPLQDDVRDFAPFLRRQLSLPEIEFSLFVVFRDHRSHMRSNAVGAELRRRYNAFKGNAAAAAKSEDDCAFKLGTTVLRSVTALKILNSLLNPRAGASFSPADVFLEVRRQMLLRNQDVDEMPEPTPADVATAASVLRVRRATSALSSARPTPAPAQQDGSGPIASKRPASPLAGPPARRPCLHLLDEEEENEDEEENEADKHEAENEEEPEGESKDQRGNDGAGGLSPLPHPLLLSLPLLRPETPGREGPRHRDPSPRLSSPAPLRSPVLGIRSPDHRPRTPPPPPASSPNGDVFHTPLARSQSRPPSPRDILPLTDTPPPARAAPAGAAPAASPFDLEEDPVGVAHRYLDIVRQIRDMPEPRGSILWRCAIYTLRQAAESVAAWCELVLDEDAMGE</sequence>
<dbReference type="AlphaFoldDB" id="A0A5Q4BAJ0"/>
<organism evidence="2 3">
    <name type="scientific">Colletotrichum shisoi</name>
    <dbReference type="NCBI Taxonomy" id="2078593"/>
    <lineage>
        <taxon>Eukaryota</taxon>
        <taxon>Fungi</taxon>
        <taxon>Dikarya</taxon>
        <taxon>Ascomycota</taxon>
        <taxon>Pezizomycotina</taxon>
        <taxon>Sordariomycetes</taxon>
        <taxon>Hypocreomycetidae</taxon>
        <taxon>Glomerellales</taxon>
        <taxon>Glomerellaceae</taxon>
        <taxon>Colletotrichum</taxon>
        <taxon>Colletotrichum destructivum species complex</taxon>
    </lineage>
</organism>
<feature type="region of interest" description="Disordered" evidence="1">
    <location>
        <begin position="205"/>
        <end position="400"/>
    </location>
</feature>
<dbReference type="OrthoDB" id="4851613at2759"/>
<accession>A0A5Q4BAJ0</accession>
<name>A0A5Q4BAJ0_9PEZI</name>
<evidence type="ECO:0000256" key="1">
    <source>
        <dbReference type="SAM" id="MobiDB-lite"/>
    </source>
</evidence>
<dbReference type="Proteomes" id="UP000326340">
    <property type="component" value="Unassembled WGS sequence"/>
</dbReference>
<feature type="compositionally biased region" description="Low complexity" evidence="1">
    <location>
        <begin position="320"/>
        <end position="331"/>
    </location>
</feature>
<reference evidence="2 3" key="1">
    <citation type="journal article" date="2019" name="Sci. Rep.">
        <title>Colletotrichum shisoi sp. nov., an anthracnose pathogen of Perilla frutescens in Japan: molecular phylogenetic, morphological and genomic evidence.</title>
        <authorList>
            <person name="Gan P."/>
            <person name="Tsushima A."/>
            <person name="Hiroyama R."/>
            <person name="Narusaka M."/>
            <person name="Takano Y."/>
            <person name="Narusaka Y."/>
            <person name="Kawaradani M."/>
            <person name="Damm U."/>
            <person name="Shirasu K."/>
        </authorList>
    </citation>
    <scope>NUCLEOTIDE SEQUENCE [LARGE SCALE GENOMIC DNA]</scope>
    <source>
        <strain evidence="2 3">PG-2018a</strain>
    </source>
</reference>
<feature type="compositionally biased region" description="Low complexity" evidence="1">
    <location>
        <begin position="387"/>
        <end position="398"/>
    </location>
</feature>
<feature type="compositionally biased region" description="Basic and acidic residues" evidence="1">
    <location>
        <begin position="307"/>
        <end position="319"/>
    </location>
</feature>
<feature type="non-terminal residue" evidence="2">
    <location>
        <position position="460"/>
    </location>
</feature>